<dbReference type="OrthoDB" id="9803233at2"/>
<reference evidence="4 5" key="1">
    <citation type="submission" date="2016-10" db="EMBL/GenBank/DDBJ databases">
        <authorList>
            <person name="de Groot N.N."/>
        </authorList>
    </citation>
    <scope>NUCLEOTIDE SEQUENCE [LARGE SCALE GENOMIC DNA]</scope>
    <source>
        <strain evidence="4 5">DSM 26130</strain>
    </source>
</reference>
<protein>
    <submittedName>
        <fullName evidence="4">Acetyltransferase (GNAT) family protein</fullName>
    </submittedName>
</protein>
<evidence type="ECO:0000256" key="2">
    <source>
        <dbReference type="ARBA" id="ARBA00023315"/>
    </source>
</evidence>
<dbReference type="AlphaFoldDB" id="A0A1I2HVW7"/>
<proteinExistence type="predicted"/>
<dbReference type="CDD" id="cd04301">
    <property type="entry name" value="NAT_SF"/>
    <property type="match status" value="1"/>
</dbReference>
<dbReference type="InterPro" id="IPR050832">
    <property type="entry name" value="Bact_Acetyltransf"/>
</dbReference>
<dbReference type="PANTHER" id="PTHR43877:SF2">
    <property type="entry name" value="AMINOALKYLPHOSPHONATE N-ACETYLTRANSFERASE-RELATED"/>
    <property type="match status" value="1"/>
</dbReference>
<dbReference type="InterPro" id="IPR000182">
    <property type="entry name" value="GNAT_dom"/>
</dbReference>
<name>A0A1I2HVW7_9BACT</name>
<dbReference type="STRING" id="662367.SAMN05216167_15020"/>
<organism evidence="4 5">
    <name type="scientific">Spirosoma endophyticum</name>
    <dbReference type="NCBI Taxonomy" id="662367"/>
    <lineage>
        <taxon>Bacteria</taxon>
        <taxon>Pseudomonadati</taxon>
        <taxon>Bacteroidota</taxon>
        <taxon>Cytophagia</taxon>
        <taxon>Cytophagales</taxon>
        <taxon>Cytophagaceae</taxon>
        <taxon>Spirosoma</taxon>
    </lineage>
</organism>
<keyword evidence="2" id="KW-0012">Acyltransferase</keyword>
<dbReference type="Proteomes" id="UP000198598">
    <property type="component" value="Unassembled WGS sequence"/>
</dbReference>
<dbReference type="Gene3D" id="3.40.630.30">
    <property type="match status" value="1"/>
</dbReference>
<dbReference type="InterPro" id="IPR016181">
    <property type="entry name" value="Acyl_CoA_acyltransferase"/>
</dbReference>
<dbReference type="RefSeq" id="WP_093835215.1">
    <property type="nucleotide sequence ID" value="NZ_FOLQ01000050.1"/>
</dbReference>
<keyword evidence="1 4" id="KW-0808">Transferase</keyword>
<gene>
    <name evidence="4" type="ORF">SAMN05216167_15020</name>
</gene>
<evidence type="ECO:0000259" key="3">
    <source>
        <dbReference type="PROSITE" id="PS51186"/>
    </source>
</evidence>
<keyword evidence="5" id="KW-1185">Reference proteome</keyword>
<feature type="domain" description="N-acetyltransferase" evidence="3">
    <location>
        <begin position="3"/>
        <end position="151"/>
    </location>
</feature>
<evidence type="ECO:0000313" key="5">
    <source>
        <dbReference type="Proteomes" id="UP000198598"/>
    </source>
</evidence>
<accession>A0A1I2HVW7</accession>
<evidence type="ECO:0000256" key="1">
    <source>
        <dbReference type="ARBA" id="ARBA00022679"/>
    </source>
</evidence>
<dbReference type="Pfam" id="PF00583">
    <property type="entry name" value="Acetyltransf_1"/>
    <property type="match status" value="1"/>
</dbReference>
<dbReference type="SUPFAM" id="SSF55729">
    <property type="entry name" value="Acyl-CoA N-acyltransferases (Nat)"/>
    <property type="match status" value="1"/>
</dbReference>
<dbReference type="PROSITE" id="PS51186">
    <property type="entry name" value="GNAT"/>
    <property type="match status" value="1"/>
</dbReference>
<dbReference type="PANTHER" id="PTHR43877">
    <property type="entry name" value="AMINOALKYLPHOSPHONATE N-ACETYLTRANSFERASE-RELATED-RELATED"/>
    <property type="match status" value="1"/>
</dbReference>
<dbReference type="GO" id="GO:0016747">
    <property type="term" value="F:acyltransferase activity, transferring groups other than amino-acyl groups"/>
    <property type="evidence" value="ECO:0007669"/>
    <property type="project" value="InterPro"/>
</dbReference>
<evidence type="ECO:0000313" key="4">
    <source>
        <dbReference type="EMBL" id="SFF34119.1"/>
    </source>
</evidence>
<sequence>MTSLIRSTADDAAFKTLISQLDYDLLQRYGPKQSQYDVHNTGLQEARVVLAFNGNEPVGCACYKIVEPADSVEIKRMYVQPAYRRSGVAQQLLAQLEAWAKEEGHHIAVLQTAIKQPESIALYQRCGYKSIPCYGVYVGDDDSVCMGKDLA</sequence>
<dbReference type="EMBL" id="FOLQ01000050">
    <property type="protein sequence ID" value="SFF34119.1"/>
    <property type="molecule type" value="Genomic_DNA"/>
</dbReference>